<feature type="compositionally biased region" description="Low complexity" evidence="2">
    <location>
        <begin position="170"/>
        <end position="181"/>
    </location>
</feature>
<feature type="compositionally biased region" description="Low complexity" evidence="2">
    <location>
        <begin position="212"/>
        <end position="225"/>
    </location>
</feature>
<feature type="compositionally biased region" description="Low complexity" evidence="2">
    <location>
        <begin position="989"/>
        <end position="1004"/>
    </location>
</feature>
<feature type="compositionally biased region" description="Basic and acidic residues" evidence="2">
    <location>
        <begin position="545"/>
        <end position="558"/>
    </location>
</feature>
<feature type="compositionally biased region" description="Low complexity" evidence="2">
    <location>
        <begin position="786"/>
        <end position="795"/>
    </location>
</feature>
<feature type="compositionally biased region" description="Basic and acidic residues" evidence="2">
    <location>
        <begin position="800"/>
        <end position="864"/>
    </location>
</feature>
<feature type="compositionally biased region" description="Low complexity" evidence="2">
    <location>
        <begin position="769"/>
        <end position="778"/>
    </location>
</feature>
<comment type="caution">
    <text evidence="3">The sequence shown here is derived from an EMBL/GenBank/DDBJ whole genome shotgun (WGS) entry which is preliminary data.</text>
</comment>
<evidence type="ECO:0000313" key="4">
    <source>
        <dbReference type="Proteomes" id="UP000777482"/>
    </source>
</evidence>
<feature type="region of interest" description="Disordered" evidence="2">
    <location>
        <begin position="1693"/>
        <end position="1739"/>
    </location>
</feature>
<keyword evidence="1" id="KW-0175">Coiled coil</keyword>
<feature type="compositionally biased region" description="Low complexity" evidence="2">
    <location>
        <begin position="657"/>
        <end position="673"/>
    </location>
</feature>
<feature type="compositionally biased region" description="Low complexity" evidence="2">
    <location>
        <begin position="941"/>
        <end position="964"/>
    </location>
</feature>
<proteinExistence type="predicted"/>
<feature type="region of interest" description="Disordered" evidence="2">
    <location>
        <begin position="360"/>
        <end position="413"/>
    </location>
</feature>
<feature type="region of interest" description="Disordered" evidence="2">
    <location>
        <begin position="1526"/>
        <end position="1557"/>
    </location>
</feature>
<feature type="compositionally biased region" description="Low complexity" evidence="2">
    <location>
        <begin position="360"/>
        <end position="376"/>
    </location>
</feature>
<feature type="coiled-coil region" evidence="1">
    <location>
        <begin position="456"/>
        <end position="495"/>
    </location>
</feature>
<evidence type="ECO:0000256" key="2">
    <source>
        <dbReference type="SAM" id="MobiDB-lite"/>
    </source>
</evidence>
<feature type="region of interest" description="Disordered" evidence="2">
    <location>
        <begin position="212"/>
        <end position="267"/>
    </location>
</feature>
<evidence type="ECO:0000256" key="1">
    <source>
        <dbReference type="SAM" id="Coils"/>
    </source>
</evidence>
<feature type="region of interest" description="Disordered" evidence="2">
    <location>
        <begin position="1064"/>
        <end position="1090"/>
    </location>
</feature>
<reference evidence="3 4" key="1">
    <citation type="submission" date="2020-11" db="EMBL/GenBank/DDBJ databases">
        <title>Kefir isolates.</title>
        <authorList>
            <person name="Marcisauskas S."/>
            <person name="Kim Y."/>
            <person name="Blasche S."/>
        </authorList>
    </citation>
    <scope>NUCLEOTIDE SEQUENCE [LARGE SCALE GENOMIC DNA]</scope>
    <source>
        <strain evidence="3 4">KR</strain>
    </source>
</reference>
<feature type="compositionally biased region" description="Low complexity" evidence="2">
    <location>
        <begin position="900"/>
        <end position="934"/>
    </location>
</feature>
<feature type="compositionally biased region" description="Polar residues" evidence="2">
    <location>
        <begin position="965"/>
        <end position="980"/>
    </location>
</feature>
<feature type="compositionally biased region" description="Basic and acidic residues" evidence="2">
    <location>
        <begin position="568"/>
        <end position="582"/>
    </location>
</feature>
<feature type="region of interest" description="Disordered" evidence="2">
    <location>
        <begin position="1110"/>
        <end position="1155"/>
    </location>
</feature>
<organism evidence="3 4">
    <name type="scientific">Rhodotorula mucilaginosa</name>
    <name type="common">Yeast</name>
    <name type="synonym">Rhodotorula rubra</name>
    <dbReference type="NCBI Taxonomy" id="5537"/>
    <lineage>
        <taxon>Eukaryota</taxon>
        <taxon>Fungi</taxon>
        <taxon>Dikarya</taxon>
        <taxon>Basidiomycota</taxon>
        <taxon>Pucciniomycotina</taxon>
        <taxon>Microbotryomycetes</taxon>
        <taxon>Sporidiobolales</taxon>
        <taxon>Sporidiobolaceae</taxon>
        <taxon>Rhodotorula</taxon>
    </lineage>
</organism>
<keyword evidence="4" id="KW-1185">Reference proteome</keyword>
<dbReference type="Proteomes" id="UP000777482">
    <property type="component" value="Unassembled WGS sequence"/>
</dbReference>
<feature type="compositionally biased region" description="Low complexity" evidence="2">
    <location>
        <begin position="400"/>
        <end position="412"/>
    </location>
</feature>
<feature type="region of interest" description="Disordered" evidence="2">
    <location>
        <begin position="1"/>
        <end position="193"/>
    </location>
</feature>
<feature type="compositionally biased region" description="Pro residues" evidence="2">
    <location>
        <begin position="1010"/>
        <end position="1020"/>
    </location>
</feature>
<dbReference type="EMBL" id="PUHQ01000009">
    <property type="protein sequence ID" value="KAG0665373.1"/>
    <property type="molecule type" value="Genomic_DNA"/>
</dbReference>
<feature type="compositionally biased region" description="Low complexity" evidence="2">
    <location>
        <begin position="1075"/>
        <end position="1085"/>
    </location>
</feature>
<feature type="compositionally biased region" description="Polar residues" evidence="2">
    <location>
        <begin position="1536"/>
        <end position="1548"/>
    </location>
</feature>
<feature type="region of interest" description="Disordered" evidence="2">
    <location>
        <begin position="530"/>
        <end position="1052"/>
    </location>
</feature>
<feature type="compositionally biased region" description="Polar residues" evidence="2">
    <location>
        <begin position="1712"/>
        <end position="1729"/>
    </location>
</feature>
<feature type="compositionally biased region" description="Polar residues" evidence="2">
    <location>
        <begin position="117"/>
        <end position="140"/>
    </location>
</feature>
<name>A0A9P7B9C6_RHOMI</name>
<feature type="compositionally biased region" description="Low complexity" evidence="2">
    <location>
        <begin position="244"/>
        <end position="266"/>
    </location>
</feature>
<protein>
    <submittedName>
        <fullName evidence="3">Uncharacterized protein</fullName>
    </submittedName>
</protein>
<dbReference type="OrthoDB" id="2504896at2759"/>
<gene>
    <name evidence="3" type="ORF">C6P46_006820</name>
</gene>
<sequence length="1829" mass="189565">MQDDRADAALSDARQVELNSSDSAPTTTTTTTTALLNDDEDKSALPAVKEVTQETTTDARQVDGEVVGQVGREKGDPVARSSEGGVGQDGAAGAMTASGRVEEDATAAAAAAGQDGSGEQANVRQDGLSLSPSSANTKADTVQAAPGQATETAAGGVHSESPSAGEAKDATTTATGSSPAAVVEIVEPKPSNPSLAAKSALLLATVDAANAASPASSPVVSVTSGTPPPAIPSLDSSGGGGNETAKTTTTSAPPAARASPALSTSSGTEKLTAPVVKKFSSSLAVNKKFLEKAGEKAKPEAKPVAGAFFFFARSTWQFRLGARARFLTDSFIRTARLATPPAPTPASSSHPRLLAGKLSASGTLSLSTTSPSTTPTGWNKKPTSPAPSAPSGGQAGTGGFSSSSSKASSAAQNRSGGAVWGSAARVGGPLMGHGGLGRMANDFPTAAEAAHAKELRAKALLEQMQARERLEQARAAQLAEKNARMLEELDTFRGKHLDPNAAHWDEDEGDFLDTTIEFADGTQYKIEQAQADSAAQSVAGDDELREPGPGELALREKPLPPGEVVVPPKREERFGDDYDRSWPRRPSGAGDGKTLFNERIGRLEPAGSSKRGGPPPPSAAEPSAILRPRERRPSEGPPHMASHGSEPKARRPSVTSPRATHAALPPTTTARRPSMNEPKPTAWGRRSSVVMNDRPPPPHFGSASASGGTGGRELPPHMLQQQQREQRRQPHPAEAPALSAGRGPLSPPSQRAPLPPSQSVKSPPVRDQAALPAGSAPAPTAPTEPPAASATPAEPVVSLEEMHAREMHAAAERAKKRREEEEQKRLEQIERAKRKAAELEEKMKAADEAKAKAKAEEEKAKAEAKAAAAPPPPRPAAPVSAADKVSSWRAVPKPGPAPSQPTASSSSSQSVPTRVLAREAAQPRPAAGQAPAKPTSILARPAQPASTHAQQPAATPALPTQASAWRQSQASKNVSSSTAPGRQLPPHLAARAAAAEAADSAAQASTQKPPARPSTPPPPAAADAKVSSPPTSPAHRRDNSQSSKSGYKLPAVAQLDDLMSRIKGAMAPAADGTAEETASTPAAAVEEPERVRVKLPTAVAPVETTTVRLPRGASTRASAPSVTPPAIRGRGRGRGRVEAQPSVRSTGPQFESREPTLPFHSSRIARSQSPPPAWRQYTVRLASHPVRRRPQSRQIKNFESQKYPQPLYPFSWYPVLRDANPRRLSRDDLLLPKRYAANGTPIFTVRLGPRVVRRSTTREKSAPPAPTVSISKKSLVRLPEQVLEPATSEPKREAADITQTSAKPIDAVFGASALSTALGSEESSRASAWRLAAVSSSNTAAQDVSDSAGSLSALSRASGTPTYSMTGELNGEKIEATPRKETAAPGLDAAALRMNPKSPPFQPSDLASMSVAPPAAAWPNKSLALSVLDPTAPSVWSTAPAESSVRIRTISAVQPENSLQGLLDDDPSEVLPSSLAELKSDDGQSIEGKEAQHEAPKGADAQLRAMPPNFSAFLHESAAAIDPASAAQRPPYYPDGTSNSFEPQSAPSPVSAYGPPQSYSTHLYPGARGLSQQVYAAYAVPAPAGMSPYVTAAYPSPYSAQQAYHPPASPIPPTLGYPSPYRESAPASVPHGITNPALIATYGYGQPNVAPRYGAVGAGGIAPMNRSTHNHSSPYTRGPVQVAPPTSYIPSPYGGAYQPAGLSQQQQQQQQAYRATSPFGNGSHGSPPQSARYPAPSSTMASPVIVPQQLPPVPSFGAPMPQQSMYPQRHQQAMSPLVRAAGIPPYGGAANGYAAYGAGMMGGPYGRDGPAAAPRGGGKAGAAVGPRGW</sequence>
<accession>A0A9P7B9C6</accession>
<feature type="compositionally biased region" description="Low complexity" evidence="2">
    <location>
        <begin position="530"/>
        <end position="539"/>
    </location>
</feature>
<evidence type="ECO:0000313" key="3">
    <source>
        <dbReference type="EMBL" id="KAG0665373.1"/>
    </source>
</evidence>